<keyword evidence="1 3" id="KW-0378">Hydrolase</keyword>
<dbReference type="InterPro" id="IPR050300">
    <property type="entry name" value="GDXG_lipolytic_enzyme"/>
</dbReference>
<protein>
    <submittedName>
        <fullName evidence="3">Alpha/beta hydrolase</fullName>
    </submittedName>
</protein>
<dbReference type="Pfam" id="PF20434">
    <property type="entry name" value="BD-FAE"/>
    <property type="match status" value="1"/>
</dbReference>
<accession>A0A2T2XK18</accession>
<dbReference type="PANTHER" id="PTHR48081">
    <property type="entry name" value="AB HYDROLASE SUPERFAMILY PROTEIN C4A8.06C"/>
    <property type="match status" value="1"/>
</dbReference>
<gene>
    <name evidence="3" type="ORF">C7B46_03815</name>
</gene>
<dbReference type="Proteomes" id="UP000242972">
    <property type="component" value="Unassembled WGS sequence"/>
</dbReference>
<sequence>MNVIRLDEGGQFHPFALSWSHRIAGDATSMDKSQHKYGPDHWQFGHLRFPEGNRAVPILVLIHGGFWRSQHGLELMEPMASEFTQMGYATFNIEYRRVGQHGGGWPGTLHDMISAVSYLTTLASTYPLDLTRVTLIGHSAGGQMALWLAGRHLLPQNHFLNGVQTIPLARVVSLAGVVDLLSMWQCEHGRDPVEQFLGGPPMTCPNRYRETSPINLLPTDTFTVLVHGTEDSRVPLTQSQDYWLKARTLNSPVILKTLPGMDHFQLIDPHSSAWPTVVAAVREPYPLYDS</sequence>
<dbReference type="EMBL" id="PXYW01000006">
    <property type="protein sequence ID" value="PSR34842.1"/>
    <property type="molecule type" value="Genomic_DNA"/>
</dbReference>
<dbReference type="GO" id="GO:0016787">
    <property type="term" value="F:hydrolase activity"/>
    <property type="evidence" value="ECO:0007669"/>
    <property type="project" value="UniProtKB-KW"/>
</dbReference>
<evidence type="ECO:0000313" key="3">
    <source>
        <dbReference type="EMBL" id="PSR34842.1"/>
    </source>
</evidence>
<dbReference type="InterPro" id="IPR049492">
    <property type="entry name" value="BD-FAE-like_dom"/>
</dbReference>
<comment type="caution">
    <text evidence="3">The sequence shown here is derived from an EMBL/GenBank/DDBJ whole genome shotgun (WGS) entry which is preliminary data.</text>
</comment>
<evidence type="ECO:0000256" key="1">
    <source>
        <dbReference type="ARBA" id="ARBA00022801"/>
    </source>
</evidence>
<dbReference type="InterPro" id="IPR029058">
    <property type="entry name" value="AB_hydrolase_fold"/>
</dbReference>
<name>A0A2T2XK18_9FIRM</name>
<proteinExistence type="predicted"/>
<evidence type="ECO:0000259" key="2">
    <source>
        <dbReference type="Pfam" id="PF20434"/>
    </source>
</evidence>
<dbReference type="Gene3D" id="3.40.50.1820">
    <property type="entry name" value="alpha/beta hydrolase"/>
    <property type="match status" value="1"/>
</dbReference>
<feature type="domain" description="BD-FAE-like" evidence="2">
    <location>
        <begin position="52"/>
        <end position="241"/>
    </location>
</feature>
<dbReference type="SUPFAM" id="SSF53474">
    <property type="entry name" value="alpha/beta-Hydrolases"/>
    <property type="match status" value="1"/>
</dbReference>
<evidence type="ECO:0000313" key="4">
    <source>
        <dbReference type="Proteomes" id="UP000242972"/>
    </source>
</evidence>
<organism evidence="3 4">
    <name type="scientific">Sulfobacillus benefaciens</name>
    <dbReference type="NCBI Taxonomy" id="453960"/>
    <lineage>
        <taxon>Bacteria</taxon>
        <taxon>Bacillati</taxon>
        <taxon>Bacillota</taxon>
        <taxon>Clostridia</taxon>
        <taxon>Eubacteriales</taxon>
        <taxon>Clostridiales Family XVII. Incertae Sedis</taxon>
        <taxon>Sulfobacillus</taxon>
    </lineage>
</organism>
<dbReference type="AlphaFoldDB" id="A0A2T2XK18"/>
<reference evidence="3 4" key="1">
    <citation type="journal article" date="2014" name="BMC Genomics">
        <title>Comparison of environmental and isolate Sulfobacillus genomes reveals diverse carbon, sulfur, nitrogen, and hydrogen metabolisms.</title>
        <authorList>
            <person name="Justice N.B."/>
            <person name="Norman A."/>
            <person name="Brown C.T."/>
            <person name="Singh A."/>
            <person name="Thomas B.C."/>
            <person name="Banfield J.F."/>
        </authorList>
    </citation>
    <scope>NUCLEOTIDE SEQUENCE [LARGE SCALE GENOMIC DNA]</scope>
    <source>
        <strain evidence="3">AMDSBA4</strain>
    </source>
</reference>